<evidence type="ECO:0000313" key="2">
    <source>
        <dbReference type="Proteomes" id="UP000034137"/>
    </source>
</evidence>
<dbReference type="Proteomes" id="UP000034137">
    <property type="component" value="Unassembled WGS sequence"/>
</dbReference>
<reference evidence="1 2" key="1">
    <citation type="journal article" date="2015" name="Nature">
        <title>rRNA introns, odd ribosomes, and small enigmatic genomes across a large radiation of phyla.</title>
        <authorList>
            <person name="Brown C.T."/>
            <person name="Hug L.A."/>
            <person name="Thomas B.C."/>
            <person name="Sharon I."/>
            <person name="Castelle C.J."/>
            <person name="Singh A."/>
            <person name="Wilkins M.J."/>
            <person name="Williams K.H."/>
            <person name="Banfield J.F."/>
        </authorList>
    </citation>
    <scope>NUCLEOTIDE SEQUENCE [LARGE SCALE GENOMIC DNA]</scope>
</reference>
<accession>A0A0G0SEK6</accession>
<dbReference type="AlphaFoldDB" id="A0A0G0SEK6"/>
<gene>
    <name evidence="1" type="ORF">UT64_C0014G0008</name>
</gene>
<name>A0A0G0SEK6_9BACT</name>
<sequence>MKTVGKWFLGFAFVVSLFTALSNKLFMSALLWAAMTAVLFLPRERVKEKFKVDVSNKAKVILIFIGFIAASTLNPEVTGKTVEQPQGKPAEVKQVASKVAEPKNIQPAGLSATDKKSLQDFYKKFISVPNNADKQYELWSKSLSSGSSPATAYMNANVLINLNDEVRTNIRKLEAPAFLSDDDKAKINEAKTDLSTAYYTRNDALEQGKKYLNTQDLEALQKFKDKVSLSSSFTFSALGKLMEVLTTNKVDLPKL</sequence>
<proteinExistence type="predicted"/>
<dbReference type="EMBL" id="LBXO01000014">
    <property type="protein sequence ID" value="KKR33125.1"/>
    <property type="molecule type" value="Genomic_DNA"/>
</dbReference>
<organism evidence="1 2">
    <name type="scientific">Candidatus Falkowbacteria bacterium GW2011_GWF2_39_8</name>
    <dbReference type="NCBI Taxonomy" id="1618642"/>
    <lineage>
        <taxon>Bacteria</taxon>
        <taxon>Candidatus Falkowiibacteriota</taxon>
    </lineage>
</organism>
<evidence type="ECO:0000313" key="1">
    <source>
        <dbReference type="EMBL" id="KKR33125.1"/>
    </source>
</evidence>
<protein>
    <submittedName>
        <fullName evidence="1">Uncharacterized protein</fullName>
    </submittedName>
</protein>
<comment type="caution">
    <text evidence="1">The sequence shown here is derived from an EMBL/GenBank/DDBJ whole genome shotgun (WGS) entry which is preliminary data.</text>
</comment>